<dbReference type="PANTHER" id="PTHR36789">
    <property type="entry name" value="TRANSMEMBRANE PROTEIN"/>
    <property type="match status" value="1"/>
</dbReference>
<keyword evidence="2" id="KW-0812">Transmembrane</keyword>
<organism evidence="3 4">
    <name type="scientific">Zizania palustris</name>
    <name type="common">Northern wild rice</name>
    <dbReference type="NCBI Taxonomy" id="103762"/>
    <lineage>
        <taxon>Eukaryota</taxon>
        <taxon>Viridiplantae</taxon>
        <taxon>Streptophyta</taxon>
        <taxon>Embryophyta</taxon>
        <taxon>Tracheophyta</taxon>
        <taxon>Spermatophyta</taxon>
        <taxon>Magnoliopsida</taxon>
        <taxon>Liliopsida</taxon>
        <taxon>Poales</taxon>
        <taxon>Poaceae</taxon>
        <taxon>BOP clade</taxon>
        <taxon>Oryzoideae</taxon>
        <taxon>Oryzeae</taxon>
        <taxon>Zizaniinae</taxon>
        <taxon>Zizania</taxon>
    </lineage>
</organism>
<reference evidence="3" key="1">
    <citation type="journal article" date="2021" name="bioRxiv">
        <title>Whole Genome Assembly and Annotation of Northern Wild Rice, Zizania palustris L., Supports a Whole Genome Duplication in the Zizania Genus.</title>
        <authorList>
            <person name="Haas M."/>
            <person name="Kono T."/>
            <person name="Macchietto M."/>
            <person name="Millas R."/>
            <person name="McGilp L."/>
            <person name="Shao M."/>
            <person name="Duquette J."/>
            <person name="Hirsch C.N."/>
            <person name="Kimball J."/>
        </authorList>
    </citation>
    <scope>NUCLEOTIDE SEQUENCE</scope>
    <source>
        <tissue evidence="3">Fresh leaf tissue</tissue>
    </source>
</reference>
<keyword evidence="4" id="KW-1185">Reference proteome</keyword>
<dbReference type="AlphaFoldDB" id="A0A8J5WNZ4"/>
<dbReference type="Proteomes" id="UP000729402">
    <property type="component" value="Unassembled WGS sequence"/>
</dbReference>
<accession>A0A8J5WNZ4</accession>
<evidence type="ECO:0000313" key="4">
    <source>
        <dbReference type="Proteomes" id="UP000729402"/>
    </source>
</evidence>
<comment type="caution">
    <text evidence="3">The sequence shown here is derived from an EMBL/GenBank/DDBJ whole genome shotgun (WGS) entry which is preliminary data.</text>
</comment>
<feature type="region of interest" description="Disordered" evidence="1">
    <location>
        <begin position="46"/>
        <end position="66"/>
    </location>
</feature>
<keyword evidence="2" id="KW-0472">Membrane</keyword>
<keyword evidence="2" id="KW-1133">Transmembrane helix</keyword>
<feature type="transmembrane region" description="Helical" evidence="2">
    <location>
        <begin position="113"/>
        <end position="134"/>
    </location>
</feature>
<proteinExistence type="predicted"/>
<sequence>MATAAGTLAPPFLPQLRRPLPHPIWLKPTASSILRSRIRLVVARAASGGGGDGGPPAEGEKRKGPSLPAFSEIRWRELLTPEPSNAAAVALTAALAWAGASLLLQLALISASIFAAAVKYSFVAALLLFVLIALL</sequence>
<evidence type="ECO:0000313" key="3">
    <source>
        <dbReference type="EMBL" id="KAG8093406.1"/>
    </source>
</evidence>
<feature type="transmembrane region" description="Helical" evidence="2">
    <location>
        <begin position="86"/>
        <end position="107"/>
    </location>
</feature>
<evidence type="ECO:0000256" key="2">
    <source>
        <dbReference type="SAM" id="Phobius"/>
    </source>
</evidence>
<name>A0A8J5WNZ4_ZIZPA</name>
<gene>
    <name evidence="3" type="ORF">GUJ93_ZPchr0012g22226</name>
</gene>
<feature type="compositionally biased region" description="Gly residues" evidence="1">
    <location>
        <begin position="47"/>
        <end position="56"/>
    </location>
</feature>
<dbReference type="EMBL" id="JAAALK010000080">
    <property type="protein sequence ID" value="KAG8093406.1"/>
    <property type="molecule type" value="Genomic_DNA"/>
</dbReference>
<protein>
    <submittedName>
        <fullName evidence="3">Uncharacterized protein</fullName>
    </submittedName>
</protein>
<dbReference type="PANTHER" id="PTHR36789:SF1">
    <property type="entry name" value="TRANSMEMBRANE PROTEIN"/>
    <property type="match status" value="1"/>
</dbReference>
<evidence type="ECO:0000256" key="1">
    <source>
        <dbReference type="SAM" id="MobiDB-lite"/>
    </source>
</evidence>
<reference evidence="3" key="2">
    <citation type="submission" date="2021-02" db="EMBL/GenBank/DDBJ databases">
        <authorList>
            <person name="Kimball J.A."/>
            <person name="Haas M.W."/>
            <person name="Macchietto M."/>
            <person name="Kono T."/>
            <person name="Duquette J."/>
            <person name="Shao M."/>
        </authorList>
    </citation>
    <scope>NUCLEOTIDE SEQUENCE</scope>
    <source>
        <tissue evidence="3">Fresh leaf tissue</tissue>
    </source>
</reference>